<evidence type="ECO:0000259" key="8">
    <source>
        <dbReference type="PROSITE" id="PS50110"/>
    </source>
</evidence>
<reference evidence="10" key="1">
    <citation type="submission" date="2020-10" db="EMBL/GenBank/DDBJ databases">
        <title>Connecting structure to function with the recovery of over 1000 high-quality activated sludge metagenome-assembled genomes encoding full-length rRNA genes using long-read sequencing.</title>
        <authorList>
            <person name="Singleton C.M."/>
            <person name="Petriglieri F."/>
            <person name="Kristensen J.M."/>
            <person name="Kirkegaard R.H."/>
            <person name="Michaelsen T.Y."/>
            <person name="Andersen M.H."/>
            <person name="Karst S.M."/>
            <person name="Dueholm M.S."/>
            <person name="Nielsen P.H."/>
            <person name="Albertsen M."/>
        </authorList>
    </citation>
    <scope>NUCLEOTIDE SEQUENCE</scope>
    <source>
        <strain evidence="10">OdNE_18-Q3-R46-58_BAT3C.305</strain>
    </source>
</reference>
<dbReference type="InterPro" id="IPR013655">
    <property type="entry name" value="PAS_fold_3"/>
</dbReference>
<protein>
    <submittedName>
        <fullName evidence="10">Response regulator</fullName>
    </submittedName>
</protein>
<dbReference type="InterPro" id="IPR011712">
    <property type="entry name" value="Sig_transdc_His_kin_sub3_dim/P"/>
</dbReference>
<dbReference type="GO" id="GO:0000155">
    <property type="term" value="F:phosphorelay sensor kinase activity"/>
    <property type="evidence" value="ECO:0007669"/>
    <property type="project" value="InterPro"/>
</dbReference>
<evidence type="ECO:0000256" key="6">
    <source>
        <dbReference type="SAM" id="MobiDB-lite"/>
    </source>
</evidence>
<dbReference type="SMART" id="SM00387">
    <property type="entry name" value="HATPase_c"/>
    <property type="match status" value="1"/>
</dbReference>
<dbReference type="PANTHER" id="PTHR24421">
    <property type="entry name" value="NITRATE/NITRITE SENSOR PROTEIN NARX-RELATED"/>
    <property type="match status" value="1"/>
</dbReference>
<dbReference type="CDD" id="cd00130">
    <property type="entry name" value="PAS"/>
    <property type="match status" value="1"/>
</dbReference>
<dbReference type="PROSITE" id="PS50112">
    <property type="entry name" value="PAS"/>
    <property type="match status" value="1"/>
</dbReference>
<dbReference type="Gene3D" id="3.30.450.20">
    <property type="entry name" value="PAS domain"/>
    <property type="match status" value="1"/>
</dbReference>
<dbReference type="InterPro" id="IPR000014">
    <property type="entry name" value="PAS"/>
</dbReference>
<evidence type="ECO:0000256" key="4">
    <source>
        <dbReference type="PROSITE-ProRule" id="PRU00169"/>
    </source>
</evidence>
<comment type="caution">
    <text evidence="4">Lacks conserved residue(s) required for the propagation of feature annotation.</text>
</comment>
<dbReference type="Proteomes" id="UP000808146">
    <property type="component" value="Unassembled WGS sequence"/>
</dbReference>
<dbReference type="PROSITE" id="PS50110">
    <property type="entry name" value="RESPONSE_REGULATORY"/>
    <property type="match status" value="1"/>
</dbReference>
<evidence type="ECO:0000256" key="5">
    <source>
        <dbReference type="SAM" id="Coils"/>
    </source>
</evidence>
<evidence type="ECO:0000313" key="10">
    <source>
        <dbReference type="EMBL" id="MBK8891448.1"/>
    </source>
</evidence>
<dbReference type="InterPro" id="IPR035965">
    <property type="entry name" value="PAS-like_dom_sf"/>
</dbReference>
<dbReference type="Pfam" id="PF07730">
    <property type="entry name" value="HisKA_3"/>
    <property type="match status" value="1"/>
</dbReference>
<feature type="domain" description="PAS" evidence="9">
    <location>
        <begin position="137"/>
        <end position="213"/>
    </location>
</feature>
<sequence>MLKVLLVDDSPRNGERVQQELLRAGLAPAMHRVSSAISMSEALERQSWDVVIASHNLSGPSTAEALRLLRTRSTVVPLIVVSGHIGEENAVALIKSGADDLVMMDSLELLAPAVERSLREAQKRLESHQALLTLRESEAHFKAIAANLPGMVFVLEISTDGRPKLKYVSDGCLALFGVPAQELLQGPSAFFDYILPIDMASFTESMQSALRLRANFNWEGRIRVAGSNDIKWVDLRSKARRRDDASVCWEGIVSNITHNKEADRQIRRSSEALARLSAHVETAKERERALIAREIHDELGGTLTAIKLMLVRLGKGLEPNSEQLLQRLQSTDALVDTAMDATRRIATALRPEILDLGIVAALEWQAAEFANRMDMPCQFICAETSIALDHRTAVAMFRILQEALTNVAKHAGATRVEIELEADSDSVQMQVHDNGRGIAAEELVKPLAFGILGMQERARNIGGDATVRRTRSGTVVTLSLPRLMPDATPSSAENETPLPFGSSSKPRVPPASAARGVNQEERT</sequence>
<feature type="domain" description="Response regulatory" evidence="8">
    <location>
        <begin position="3"/>
        <end position="119"/>
    </location>
</feature>
<evidence type="ECO:0000313" key="11">
    <source>
        <dbReference type="Proteomes" id="UP000808146"/>
    </source>
</evidence>
<dbReference type="InterPro" id="IPR005467">
    <property type="entry name" value="His_kinase_dom"/>
</dbReference>
<dbReference type="SUPFAM" id="SSF55874">
    <property type="entry name" value="ATPase domain of HSP90 chaperone/DNA topoisomerase II/histidine kinase"/>
    <property type="match status" value="1"/>
</dbReference>
<dbReference type="PROSITE" id="PS50109">
    <property type="entry name" value="HIS_KIN"/>
    <property type="match status" value="1"/>
</dbReference>
<dbReference type="Gene3D" id="3.30.565.10">
    <property type="entry name" value="Histidine kinase-like ATPase, C-terminal domain"/>
    <property type="match status" value="1"/>
</dbReference>
<dbReference type="CDD" id="cd00156">
    <property type="entry name" value="REC"/>
    <property type="match status" value="1"/>
</dbReference>
<organism evidence="10 11">
    <name type="scientific">Candidatus Dechloromonas phosphorivorans</name>
    <dbReference type="NCBI Taxonomy" id="2899244"/>
    <lineage>
        <taxon>Bacteria</taxon>
        <taxon>Pseudomonadati</taxon>
        <taxon>Pseudomonadota</taxon>
        <taxon>Betaproteobacteria</taxon>
        <taxon>Rhodocyclales</taxon>
        <taxon>Azonexaceae</taxon>
        <taxon>Dechloromonas</taxon>
    </lineage>
</organism>
<dbReference type="InterPro" id="IPR011006">
    <property type="entry name" value="CheY-like_superfamily"/>
</dbReference>
<comment type="caution">
    <text evidence="10">The sequence shown here is derived from an EMBL/GenBank/DDBJ whole genome shotgun (WGS) entry which is preliminary data.</text>
</comment>
<keyword evidence="1" id="KW-0808">Transferase</keyword>
<keyword evidence="2" id="KW-0418">Kinase</keyword>
<evidence type="ECO:0000259" key="9">
    <source>
        <dbReference type="PROSITE" id="PS50112"/>
    </source>
</evidence>
<dbReference type="SUPFAM" id="SSF55785">
    <property type="entry name" value="PYP-like sensor domain (PAS domain)"/>
    <property type="match status" value="1"/>
</dbReference>
<feature type="domain" description="Histidine kinase" evidence="7">
    <location>
        <begin position="396"/>
        <end position="484"/>
    </location>
</feature>
<dbReference type="InterPro" id="IPR050482">
    <property type="entry name" value="Sensor_HK_TwoCompSys"/>
</dbReference>
<dbReference type="SMART" id="SM00448">
    <property type="entry name" value="REC"/>
    <property type="match status" value="1"/>
</dbReference>
<dbReference type="Pfam" id="PF00072">
    <property type="entry name" value="Response_reg"/>
    <property type="match status" value="1"/>
</dbReference>
<evidence type="ECO:0000256" key="1">
    <source>
        <dbReference type="ARBA" id="ARBA00022679"/>
    </source>
</evidence>
<gene>
    <name evidence="10" type="ORF">IPN75_14305</name>
</gene>
<feature type="coiled-coil region" evidence="5">
    <location>
        <begin position="104"/>
        <end position="138"/>
    </location>
</feature>
<evidence type="ECO:0000256" key="3">
    <source>
        <dbReference type="ARBA" id="ARBA00023012"/>
    </source>
</evidence>
<dbReference type="Gene3D" id="3.40.50.2300">
    <property type="match status" value="1"/>
</dbReference>
<dbReference type="Pfam" id="PF08447">
    <property type="entry name" value="PAS_3"/>
    <property type="match status" value="1"/>
</dbReference>
<evidence type="ECO:0000259" key="7">
    <source>
        <dbReference type="PROSITE" id="PS50109"/>
    </source>
</evidence>
<dbReference type="CDD" id="cd16917">
    <property type="entry name" value="HATPase_UhpB-NarQ-NarX-like"/>
    <property type="match status" value="1"/>
</dbReference>
<dbReference type="InterPro" id="IPR003594">
    <property type="entry name" value="HATPase_dom"/>
</dbReference>
<dbReference type="GO" id="GO:0016020">
    <property type="term" value="C:membrane"/>
    <property type="evidence" value="ECO:0007669"/>
    <property type="project" value="InterPro"/>
</dbReference>
<dbReference type="GO" id="GO:0046983">
    <property type="term" value="F:protein dimerization activity"/>
    <property type="evidence" value="ECO:0007669"/>
    <property type="project" value="InterPro"/>
</dbReference>
<name>A0A9D7LUL4_9RHOO</name>
<dbReference type="Gene3D" id="1.20.5.1930">
    <property type="match status" value="1"/>
</dbReference>
<dbReference type="EMBL" id="JADKBR010000017">
    <property type="protein sequence ID" value="MBK8891448.1"/>
    <property type="molecule type" value="Genomic_DNA"/>
</dbReference>
<evidence type="ECO:0000256" key="2">
    <source>
        <dbReference type="ARBA" id="ARBA00022777"/>
    </source>
</evidence>
<feature type="region of interest" description="Disordered" evidence="6">
    <location>
        <begin position="481"/>
        <end position="523"/>
    </location>
</feature>
<dbReference type="InterPro" id="IPR001789">
    <property type="entry name" value="Sig_transdc_resp-reg_receiver"/>
</dbReference>
<dbReference type="SMART" id="SM00091">
    <property type="entry name" value="PAS"/>
    <property type="match status" value="1"/>
</dbReference>
<feature type="coiled-coil region" evidence="5">
    <location>
        <begin position="259"/>
        <end position="286"/>
    </location>
</feature>
<proteinExistence type="predicted"/>
<dbReference type="Pfam" id="PF02518">
    <property type="entry name" value="HATPase_c"/>
    <property type="match status" value="1"/>
</dbReference>
<keyword evidence="3" id="KW-0902">Two-component regulatory system</keyword>
<dbReference type="SUPFAM" id="SSF52172">
    <property type="entry name" value="CheY-like"/>
    <property type="match status" value="1"/>
</dbReference>
<dbReference type="PANTHER" id="PTHR24421:SF59">
    <property type="entry name" value="OXYGEN SENSOR HISTIDINE KINASE NREB"/>
    <property type="match status" value="1"/>
</dbReference>
<keyword evidence="5" id="KW-0175">Coiled coil</keyword>
<dbReference type="InterPro" id="IPR036890">
    <property type="entry name" value="HATPase_C_sf"/>
</dbReference>
<accession>A0A9D7LUL4</accession>
<dbReference type="AlphaFoldDB" id="A0A9D7LUL4"/>